<feature type="chain" id="PRO_5036447106" description="SRCR domain-containing protein" evidence="6">
    <location>
        <begin position="19"/>
        <end position="287"/>
    </location>
</feature>
<dbReference type="GO" id="GO:0016020">
    <property type="term" value="C:membrane"/>
    <property type="evidence" value="ECO:0007669"/>
    <property type="project" value="InterPro"/>
</dbReference>
<feature type="disulfide bond" evidence="5">
    <location>
        <begin position="255"/>
        <end position="265"/>
    </location>
</feature>
<dbReference type="InterPro" id="IPR003609">
    <property type="entry name" value="Pan_app"/>
</dbReference>
<evidence type="ECO:0000256" key="2">
    <source>
        <dbReference type="ARBA" id="ARBA00022737"/>
    </source>
</evidence>
<dbReference type="Proteomes" id="UP000005408">
    <property type="component" value="Unassembled WGS sequence"/>
</dbReference>
<keyword evidence="4" id="KW-0325">Glycoprotein</keyword>
<dbReference type="OrthoDB" id="422749at2759"/>
<evidence type="ECO:0000256" key="4">
    <source>
        <dbReference type="ARBA" id="ARBA00023180"/>
    </source>
</evidence>
<dbReference type="PRINTS" id="PR00258">
    <property type="entry name" value="SPERACTRCPTR"/>
</dbReference>
<feature type="signal peptide" evidence="6">
    <location>
        <begin position="1"/>
        <end position="18"/>
    </location>
</feature>
<keyword evidence="1 6" id="KW-0732">Signal</keyword>
<dbReference type="InterPro" id="IPR001190">
    <property type="entry name" value="SRCR"/>
</dbReference>
<keyword evidence="3 5" id="KW-1015">Disulfide bond</keyword>
<keyword evidence="9" id="KW-1185">Reference proteome</keyword>
<keyword evidence="2" id="KW-0677">Repeat</keyword>
<protein>
    <recommendedName>
        <fullName evidence="7">SRCR domain-containing protein</fullName>
    </recommendedName>
</protein>
<dbReference type="EnsemblMetazoa" id="G18552.1">
    <property type="protein sequence ID" value="G18552.1:cds"/>
    <property type="gene ID" value="G18552"/>
</dbReference>
<dbReference type="PANTHER" id="PTHR48071">
    <property type="entry name" value="SRCR DOMAIN-CONTAINING PROTEIN"/>
    <property type="match status" value="1"/>
</dbReference>
<evidence type="ECO:0000256" key="1">
    <source>
        <dbReference type="ARBA" id="ARBA00022729"/>
    </source>
</evidence>
<evidence type="ECO:0000256" key="5">
    <source>
        <dbReference type="PROSITE-ProRule" id="PRU00196"/>
    </source>
</evidence>
<evidence type="ECO:0000259" key="7">
    <source>
        <dbReference type="PROSITE" id="PS50287"/>
    </source>
</evidence>
<dbReference type="PANTHER" id="PTHR48071:SF28">
    <property type="entry name" value="SRCR DOMAIN-CONTAINING PROTEIN"/>
    <property type="match status" value="1"/>
</dbReference>
<dbReference type="Gene3D" id="3.10.250.10">
    <property type="entry name" value="SRCR-like domain"/>
    <property type="match status" value="1"/>
</dbReference>
<proteinExistence type="predicted"/>
<sequence length="287" mass="31642">MLGVLVFCHLTALGGVISGMNNSTGVLNKVMGKRLPISWPRIEKNIGFQMCLRKCEAMSYCLSINFNRLLLECELNDRKKNDTNDLVDDGNYFYAETVRTDHHSNLCGEEICNNYSTCITMPGNKKVCIETDCSESAPGIPNGKIVQRTYTPDLITYRCNGSIQTTCCPPGGKWASLDYRCEWQTTRLVGSNVSFEGRVEVYLNGSWGTVCDDYFEMTEANVVCSSLGYPSALQVRPGAAFGNGSGQILMDNVACLSSEISILECDYVDSIAQNCGHYEDVGVICEH</sequence>
<dbReference type="PROSITE" id="PS50287">
    <property type="entry name" value="SRCR_2"/>
    <property type="match status" value="1"/>
</dbReference>
<dbReference type="SUPFAM" id="SSF56487">
    <property type="entry name" value="SRCR-like"/>
    <property type="match status" value="1"/>
</dbReference>
<organism evidence="8 9">
    <name type="scientific">Magallana gigas</name>
    <name type="common">Pacific oyster</name>
    <name type="synonym">Crassostrea gigas</name>
    <dbReference type="NCBI Taxonomy" id="29159"/>
    <lineage>
        <taxon>Eukaryota</taxon>
        <taxon>Metazoa</taxon>
        <taxon>Spiralia</taxon>
        <taxon>Lophotrochozoa</taxon>
        <taxon>Mollusca</taxon>
        <taxon>Bivalvia</taxon>
        <taxon>Autobranchia</taxon>
        <taxon>Pteriomorphia</taxon>
        <taxon>Ostreida</taxon>
        <taxon>Ostreoidea</taxon>
        <taxon>Ostreidae</taxon>
        <taxon>Magallana</taxon>
    </lineage>
</organism>
<name>A0A8W8JHH6_MAGGI</name>
<reference evidence="8" key="1">
    <citation type="submission" date="2022-08" db="UniProtKB">
        <authorList>
            <consortium name="EnsemblMetazoa"/>
        </authorList>
    </citation>
    <scope>IDENTIFICATION</scope>
    <source>
        <strain evidence="8">05x7-T-G4-1.051#20</strain>
    </source>
</reference>
<dbReference type="SMART" id="SM00202">
    <property type="entry name" value="SR"/>
    <property type="match status" value="1"/>
</dbReference>
<evidence type="ECO:0000313" key="8">
    <source>
        <dbReference type="EnsemblMetazoa" id="G18552.1:cds"/>
    </source>
</evidence>
<feature type="domain" description="SRCR" evidence="7">
    <location>
        <begin position="186"/>
        <end position="286"/>
    </location>
</feature>
<dbReference type="Pfam" id="PF00024">
    <property type="entry name" value="PAN_1"/>
    <property type="match status" value="1"/>
</dbReference>
<feature type="disulfide bond" evidence="5">
    <location>
        <begin position="224"/>
        <end position="285"/>
    </location>
</feature>
<evidence type="ECO:0000313" key="9">
    <source>
        <dbReference type="Proteomes" id="UP000005408"/>
    </source>
</evidence>
<dbReference type="AlphaFoldDB" id="A0A8W8JHH6"/>
<dbReference type="Pfam" id="PF00530">
    <property type="entry name" value="SRCR"/>
    <property type="match status" value="1"/>
</dbReference>
<dbReference type="SUPFAM" id="SSF57414">
    <property type="entry name" value="Hairpin loop containing domain-like"/>
    <property type="match status" value="1"/>
</dbReference>
<dbReference type="InterPro" id="IPR036772">
    <property type="entry name" value="SRCR-like_dom_sf"/>
</dbReference>
<evidence type="ECO:0000256" key="6">
    <source>
        <dbReference type="SAM" id="SignalP"/>
    </source>
</evidence>
<accession>A0A8W8JHH6</accession>
<dbReference type="FunFam" id="3.10.250.10:FF:000006">
    <property type="entry name" value="neurotrypsin isoform X2"/>
    <property type="match status" value="1"/>
</dbReference>
<evidence type="ECO:0000256" key="3">
    <source>
        <dbReference type="ARBA" id="ARBA00023157"/>
    </source>
</evidence>
<dbReference type="OMA" id="SYRCEYS"/>
<feature type="disulfide bond" evidence="5">
    <location>
        <begin position="211"/>
        <end position="275"/>
    </location>
</feature>